<evidence type="ECO:0000313" key="3">
    <source>
        <dbReference type="Proteomes" id="UP000032748"/>
    </source>
</evidence>
<dbReference type="OrthoDB" id="8479334at2"/>
<evidence type="ECO:0000259" key="1">
    <source>
        <dbReference type="PROSITE" id="PS51186"/>
    </source>
</evidence>
<dbReference type="Pfam" id="PF00583">
    <property type="entry name" value="Acetyltransf_1"/>
    <property type="match status" value="1"/>
</dbReference>
<gene>
    <name evidence="2" type="ORF">PCL1606_33880</name>
</gene>
<accession>A0A0D5Y1I3</accession>
<dbReference type="KEGG" id="pcz:PCL1606_33880"/>
<dbReference type="InterPro" id="IPR016181">
    <property type="entry name" value="Acyl_CoA_acyltransferase"/>
</dbReference>
<organism evidence="2 3">
    <name type="scientific">Pseudomonas chlororaphis</name>
    <dbReference type="NCBI Taxonomy" id="587753"/>
    <lineage>
        <taxon>Bacteria</taxon>
        <taxon>Pseudomonadati</taxon>
        <taxon>Pseudomonadota</taxon>
        <taxon>Gammaproteobacteria</taxon>
        <taxon>Pseudomonadales</taxon>
        <taxon>Pseudomonadaceae</taxon>
        <taxon>Pseudomonas</taxon>
    </lineage>
</organism>
<dbReference type="InterPro" id="IPR000182">
    <property type="entry name" value="GNAT_dom"/>
</dbReference>
<dbReference type="PATRIC" id="fig|587753.10.peg.3377"/>
<dbReference type="SUPFAM" id="SSF55729">
    <property type="entry name" value="Acyl-CoA N-acyltransferases (Nat)"/>
    <property type="match status" value="1"/>
</dbReference>
<reference evidence="2 3" key="1">
    <citation type="journal article" date="2015" name="Mol. Plant Microbe Interact.">
        <title>Comparative Genomic Analysis of Pseudomonas chlororaphis PCL1606 Reveals New Insight into Antifungal Compounds Involved in Biocontrol.</title>
        <authorList>
            <person name="Calderon C.E."/>
            <person name="Ramos C."/>
            <person name="de Vicente A."/>
            <person name="Cazorla F.M."/>
        </authorList>
    </citation>
    <scope>NUCLEOTIDE SEQUENCE [LARGE SCALE GENOMIC DNA]</scope>
    <source>
        <strain evidence="2 3">PCL1606</strain>
    </source>
</reference>
<dbReference type="Proteomes" id="UP000032748">
    <property type="component" value="Chromosome"/>
</dbReference>
<dbReference type="AlphaFoldDB" id="A0A0D5Y1I3"/>
<proteinExistence type="predicted"/>
<dbReference type="GO" id="GO:0016747">
    <property type="term" value="F:acyltransferase activity, transferring groups other than amino-acyl groups"/>
    <property type="evidence" value="ECO:0007669"/>
    <property type="project" value="InterPro"/>
</dbReference>
<evidence type="ECO:0000313" key="2">
    <source>
        <dbReference type="EMBL" id="AKA24839.1"/>
    </source>
</evidence>
<sequence length="167" mass="19296">MSPIDLQPAQRDDWQCLENLMQFYLYELSEWLPLELGRHGLFQIQSLDRYWRQPGTRPWLLRVDGELAGFAVVDDKVHLAQAQHNLAYLFVARRFRGRGIGRQLVTQLLAPRPGQWQVVHIDANRPARDFWARVIPQLTANAYRRHPISADGYPCTRYAFDGLAAAG</sequence>
<dbReference type="Gene3D" id="3.40.630.30">
    <property type="match status" value="1"/>
</dbReference>
<protein>
    <submittedName>
        <fullName evidence="2">GCN5 family acetyltransferase</fullName>
    </submittedName>
</protein>
<dbReference type="PROSITE" id="PS51186">
    <property type="entry name" value="GNAT"/>
    <property type="match status" value="1"/>
</dbReference>
<name>A0A0D5Y1I3_9PSED</name>
<dbReference type="EMBL" id="CP011110">
    <property type="protein sequence ID" value="AKA24839.1"/>
    <property type="molecule type" value="Genomic_DNA"/>
</dbReference>
<dbReference type="RefSeq" id="WP_044462812.1">
    <property type="nucleotide sequence ID" value="NZ_CP011110.1"/>
</dbReference>
<feature type="domain" description="N-acetyltransferase" evidence="1">
    <location>
        <begin position="4"/>
        <end position="163"/>
    </location>
</feature>
<keyword evidence="2" id="KW-0808">Transferase</keyword>